<feature type="region of interest" description="Disordered" evidence="1">
    <location>
        <begin position="14"/>
        <end position="37"/>
    </location>
</feature>
<accession>A0A4P7NHC9</accession>
<dbReference type="EMBL" id="CP034207">
    <property type="protein sequence ID" value="QBZ61389.1"/>
    <property type="molecule type" value="Genomic_DNA"/>
</dbReference>
<feature type="non-terminal residue" evidence="2">
    <location>
        <position position="37"/>
    </location>
</feature>
<sequence length="37" mass="4159">MGFFELHETGFIGNSLPSSRPCGQEPNNRIILTRLEP</sequence>
<evidence type="ECO:0000256" key="1">
    <source>
        <dbReference type="SAM" id="MobiDB-lite"/>
    </source>
</evidence>
<gene>
    <name evidence="2" type="ORF">PoMZ_08338</name>
</gene>
<proteinExistence type="predicted"/>
<reference evidence="2 3" key="1">
    <citation type="journal article" date="2019" name="Mol. Biol. Evol.">
        <title>Blast fungal genomes show frequent chromosomal changes, gene gains and losses, and effector gene turnover.</title>
        <authorList>
            <person name="Gomez Luciano L.B."/>
            <person name="Jason Tsai I."/>
            <person name="Chuma I."/>
            <person name="Tosa Y."/>
            <person name="Chen Y.H."/>
            <person name="Li J.Y."/>
            <person name="Li M.Y."/>
            <person name="Jade Lu M.Y."/>
            <person name="Nakayashiki H."/>
            <person name="Li W.H."/>
        </authorList>
    </citation>
    <scope>NUCLEOTIDE SEQUENCE [LARGE SCALE GENOMIC DNA]</scope>
    <source>
        <strain evidence="2">MZ5-1-6</strain>
    </source>
</reference>
<dbReference type="AlphaFoldDB" id="A0A4P7NHC9"/>
<organism evidence="2 3">
    <name type="scientific">Pyricularia oryzae</name>
    <name type="common">Rice blast fungus</name>
    <name type="synonym">Magnaporthe oryzae</name>
    <dbReference type="NCBI Taxonomy" id="318829"/>
    <lineage>
        <taxon>Eukaryota</taxon>
        <taxon>Fungi</taxon>
        <taxon>Dikarya</taxon>
        <taxon>Ascomycota</taxon>
        <taxon>Pezizomycotina</taxon>
        <taxon>Sordariomycetes</taxon>
        <taxon>Sordariomycetidae</taxon>
        <taxon>Magnaporthales</taxon>
        <taxon>Pyriculariaceae</taxon>
        <taxon>Pyricularia</taxon>
    </lineage>
</organism>
<evidence type="ECO:0000313" key="2">
    <source>
        <dbReference type="EMBL" id="QBZ61389.1"/>
    </source>
</evidence>
<protein>
    <submittedName>
        <fullName evidence="2">Uncharacterized protein</fullName>
    </submittedName>
</protein>
<dbReference type="Proteomes" id="UP000294847">
    <property type="component" value="Chromosome 4"/>
</dbReference>
<evidence type="ECO:0000313" key="3">
    <source>
        <dbReference type="Proteomes" id="UP000294847"/>
    </source>
</evidence>
<name>A0A4P7NHC9_PYROR</name>